<organism evidence="2 3">
    <name type="scientific">Exophiala sideris</name>
    <dbReference type="NCBI Taxonomy" id="1016849"/>
    <lineage>
        <taxon>Eukaryota</taxon>
        <taxon>Fungi</taxon>
        <taxon>Dikarya</taxon>
        <taxon>Ascomycota</taxon>
        <taxon>Pezizomycotina</taxon>
        <taxon>Eurotiomycetes</taxon>
        <taxon>Chaetothyriomycetidae</taxon>
        <taxon>Chaetothyriales</taxon>
        <taxon>Herpotrichiellaceae</taxon>
        <taxon>Exophiala</taxon>
    </lineage>
</organism>
<protein>
    <submittedName>
        <fullName evidence="2">Uncharacterized protein</fullName>
    </submittedName>
</protein>
<gene>
    <name evidence="2" type="ORF">LTR69_009591</name>
</gene>
<feature type="region of interest" description="Disordered" evidence="1">
    <location>
        <begin position="138"/>
        <end position="160"/>
    </location>
</feature>
<sequence>MSLPETAVDSPLGHGLADRSNHHTYESEIVTSLYQACWVQLSRLSNALASPNPRCQWLVTDIQSKLIIFGGSFDGGKLEFCLGADNELRHDVLLVLCEIGTILAYNVFRCATETLLTYKDDEITTRLSDALSSTKNILDNESSSDTSEDSSASEDSERTIDSRFSRALERQCLRPIAKNVDLLMSLYPTLEQLYRDKHQPPRAEFRQAIQDTSVTALSYVHDERDEVSVADKRHGKQPGEVNEQRHEHLSAPGLTDVSRQDLPKGVPKGVEMPHSSVSQPISRFRDLTLGGSMALKPLKAPSLVSKQRPIGEDIHDWASNLKSEDIEGTDQNDDSTLNVPDADTSQLTPVPWPRDHRSPVHRRRHDDVFMASSVISTRRPRDDEYAVMTYYSRHADKCNICADPYSAFKQDVLLCDRGYKYARDVAKYIYSKGGKPFSLLDKENGDRVQIQIPADCQIIYNLVKAFDHVDEAERIVTSSTEKRDQSVTMRAGEACTSAMKKRGDDDKGIMPLKVMPMKHHEKKDVTPANLT</sequence>
<evidence type="ECO:0000256" key="1">
    <source>
        <dbReference type="SAM" id="MobiDB-lite"/>
    </source>
</evidence>
<comment type="caution">
    <text evidence="2">The sequence shown here is derived from an EMBL/GenBank/DDBJ whole genome shotgun (WGS) entry which is preliminary data.</text>
</comment>
<feature type="region of interest" description="Disordered" evidence="1">
    <location>
        <begin position="325"/>
        <end position="359"/>
    </location>
</feature>
<evidence type="ECO:0000313" key="3">
    <source>
        <dbReference type="Proteomes" id="UP001345691"/>
    </source>
</evidence>
<accession>A0ABR0J0K9</accession>
<dbReference type="EMBL" id="JAVRRF010000027">
    <property type="protein sequence ID" value="KAK5053021.1"/>
    <property type="molecule type" value="Genomic_DNA"/>
</dbReference>
<feature type="region of interest" description="Disordered" evidence="1">
    <location>
        <begin position="225"/>
        <end position="247"/>
    </location>
</feature>
<evidence type="ECO:0000313" key="2">
    <source>
        <dbReference type="EMBL" id="KAK5053021.1"/>
    </source>
</evidence>
<name>A0ABR0J0K9_9EURO</name>
<feature type="compositionally biased region" description="Polar residues" evidence="1">
    <location>
        <begin position="334"/>
        <end position="348"/>
    </location>
</feature>
<dbReference type="Proteomes" id="UP001345691">
    <property type="component" value="Unassembled WGS sequence"/>
</dbReference>
<keyword evidence="3" id="KW-1185">Reference proteome</keyword>
<proteinExistence type="predicted"/>
<reference evidence="2 3" key="1">
    <citation type="submission" date="2023-08" db="EMBL/GenBank/DDBJ databases">
        <title>Black Yeasts Isolated from many extreme environments.</title>
        <authorList>
            <person name="Coleine C."/>
            <person name="Stajich J.E."/>
            <person name="Selbmann L."/>
        </authorList>
    </citation>
    <scope>NUCLEOTIDE SEQUENCE [LARGE SCALE GENOMIC DNA]</scope>
    <source>
        <strain evidence="2 3">CCFEE 6328</strain>
    </source>
</reference>